<feature type="transmembrane region" description="Helical" evidence="6">
    <location>
        <begin position="55"/>
        <end position="83"/>
    </location>
</feature>
<dbReference type="RefSeq" id="WP_290707496.1">
    <property type="nucleotide sequence ID" value="NZ_BAAAVS010000025.1"/>
</dbReference>
<keyword evidence="4 6" id="KW-1133">Transmembrane helix</keyword>
<feature type="transmembrane region" description="Helical" evidence="6">
    <location>
        <begin position="409"/>
        <end position="431"/>
    </location>
</feature>
<feature type="transmembrane region" description="Helical" evidence="6">
    <location>
        <begin position="12"/>
        <end position="35"/>
    </location>
</feature>
<feature type="transmembrane region" description="Helical" evidence="6">
    <location>
        <begin position="171"/>
        <end position="194"/>
    </location>
</feature>
<organism evidence="8 9">
    <name type="scientific">Gordonia defluvii</name>
    <dbReference type="NCBI Taxonomy" id="283718"/>
    <lineage>
        <taxon>Bacteria</taxon>
        <taxon>Bacillati</taxon>
        <taxon>Actinomycetota</taxon>
        <taxon>Actinomycetes</taxon>
        <taxon>Mycobacteriales</taxon>
        <taxon>Gordoniaceae</taxon>
        <taxon>Gordonia</taxon>
    </lineage>
</organism>
<keyword evidence="5 6" id="KW-0472">Membrane</keyword>
<accession>A0ABP6LIV3</accession>
<dbReference type="PANTHER" id="PTHR34820:SF4">
    <property type="entry name" value="INNER MEMBRANE PROTEIN YEBZ"/>
    <property type="match status" value="1"/>
</dbReference>
<feature type="transmembrane region" description="Helical" evidence="6">
    <location>
        <begin position="274"/>
        <end position="294"/>
    </location>
</feature>
<feature type="transmembrane region" description="Helical" evidence="6">
    <location>
        <begin position="377"/>
        <end position="397"/>
    </location>
</feature>
<feature type="transmembrane region" description="Helical" evidence="6">
    <location>
        <begin position="314"/>
        <end position="335"/>
    </location>
</feature>
<dbReference type="Proteomes" id="UP001501035">
    <property type="component" value="Unassembled WGS sequence"/>
</dbReference>
<dbReference type="InterPro" id="IPR019108">
    <property type="entry name" value="Caa3_assmbl_CtaG-rel"/>
</dbReference>
<evidence type="ECO:0000256" key="2">
    <source>
        <dbReference type="ARBA" id="ARBA00022475"/>
    </source>
</evidence>
<dbReference type="InterPro" id="IPR032694">
    <property type="entry name" value="CopC/D"/>
</dbReference>
<evidence type="ECO:0000256" key="6">
    <source>
        <dbReference type="SAM" id="Phobius"/>
    </source>
</evidence>
<feature type="transmembrane region" description="Helical" evidence="6">
    <location>
        <begin position="562"/>
        <end position="589"/>
    </location>
</feature>
<evidence type="ECO:0000256" key="3">
    <source>
        <dbReference type="ARBA" id="ARBA00022692"/>
    </source>
</evidence>
<dbReference type="PANTHER" id="PTHR34820">
    <property type="entry name" value="INNER MEMBRANE PROTEIN YEBZ"/>
    <property type="match status" value="1"/>
</dbReference>
<evidence type="ECO:0000313" key="9">
    <source>
        <dbReference type="Proteomes" id="UP001501035"/>
    </source>
</evidence>
<protein>
    <submittedName>
        <fullName evidence="8">Cytochrome c oxidase assembly protein</fullName>
    </submittedName>
</protein>
<feature type="transmembrane region" description="Helical" evidence="6">
    <location>
        <begin position="443"/>
        <end position="463"/>
    </location>
</feature>
<feature type="transmembrane region" description="Helical" evidence="6">
    <location>
        <begin position="241"/>
        <end position="262"/>
    </location>
</feature>
<dbReference type="EMBL" id="BAAAVS010000025">
    <property type="protein sequence ID" value="GAA3040452.1"/>
    <property type="molecule type" value="Genomic_DNA"/>
</dbReference>
<keyword evidence="3 6" id="KW-0812">Transmembrane</keyword>
<evidence type="ECO:0000313" key="8">
    <source>
        <dbReference type="EMBL" id="GAA3040452.1"/>
    </source>
</evidence>
<evidence type="ECO:0000256" key="1">
    <source>
        <dbReference type="ARBA" id="ARBA00004651"/>
    </source>
</evidence>
<evidence type="ECO:0000256" key="5">
    <source>
        <dbReference type="ARBA" id="ARBA00023136"/>
    </source>
</evidence>
<feature type="transmembrane region" description="Helical" evidence="6">
    <location>
        <begin position="104"/>
        <end position="124"/>
    </location>
</feature>
<feature type="transmembrane region" description="Helical" evidence="6">
    <location>
        <begin position="147"/>
        <end position="164"/>
    </location>
</feature>
<evidence type="ECO:0000256" key="4">
    <source>
        <dbReference type="ARBA" id="ARBA00022989"/>
    </source>
</evidence>
<feature type="transmembrane region" description="Helical" evidence="6">
    <location>
        <begin position="206"/>
        <end position="229"/>
    </location>
</feature>
<comment type="subcellular location">
    <subcellularLocation>
        <location evidence="1">Cell membrane</location>
        <topology evidence="1">Multi-pass membrane protein</topology>
    </subcellularLocation>
</comment>
<feature type="transmembrane region" description="Helical" evidence="6">
    <location>
        <begin position="497"/>
        <end position="516"/>
    </location>
</feature>
<feature type="domain" description="Copper resistance protein D" evidence="7">
    <location>
        <begin position="237"/>
        <end position="335"/>
    </location>
</feature>
<keyword evidence="9" id="KW-1185">Reference proteome</keyword>
<sequence length="668" mass="72017">MIRHDEMDDRGSTVRVLATILAVVAGGFAIAVFLPSAPTARALLGLRDPGGVTTYGVPAVTAIGYVAVALAVGSALFAAFFVPPQSDGLLDIGGYRAMRWAGRFFAAWVMCSVTMTVLSVSNLVGKSVWQLLSSGDFFTAYSTVSDAHTWTVTGVLALIAMVFARVGMHWGYVFGALLFGVLSLLPLALAGHSAAGGNHDLAANSLILHIIAAVIWFGGLFAVVTYALASGRWRALAVRRFSRVAFWLILVVGVSGVINAAVRVSLADLFTSTYGWIVVAKVGALGVLGALGAVHRRRTIASLDEAPDPPRSLFVRFGLVELLVFAITYGIAVALSQTPPPAGRVRPDISPMEEKLGYRLDGPPTVARLAFDWRFDLIFGTAAIVLCAVYLRGVWRLRQRGDAWPPGRTVAWVLGCAALLVATSSGLGRYAPAMFSVHMGNHMILSMLAPVLLALGGPITLALRALPVAGRDNPPGPREWVQYAVTSPVARVLGNPAVAVVMFVGSFYVLYLGGVFDLVAQYHGAHLFMNFHFLLSGYLFYWTTIGVDHAPYRLKPLGKLSIVWGTLPLHAFFGVVLMMTSTIIAGEYYRGLMLPWNADLASDQRVGGGIAWAAGEIPLVLVMVALLFQWSREDDKEARRYDRNAERDDDAELREYNEMLATLGKHKR</sequence>
<evidence type="ECO:0000259" key="7">
    <source>
        <dbReference type="Pfam" id="PF05425"/>
    </source>
</evidence>
<feature type="transmembrane region" description="Helical" evidence="6">
    <location>
        <begin position="609"/>
        <end position="630"/>
    </location>
</feature>
<name>A0ABP6LIV3_9ACTN</name>
<proteinExistence type="predicted"/>
<dbReference type="Pfam" id="PF09678">
    <property type="entry name" value="Caa3_CtaG"/>
    <property type="match status" value="1"/>
</dbReference>
<feature type="transmembrane region" description="Helical" evidence="6">
    <location>
        <begin position="522"/>
        <end position="541"/>
    </location>
</feature>
<dbReference type="Pfam" id="PF05425">
    <property type="entry name" value="CopD"/>
    <property type="match status" value="1"/>
</dbReference>
<keyword evidence="2" id="KW-1003">Cell membrane</keyword>
<reference evidence="9" key="1">
    <citation type="journal article" date="2019" name="Int. J. Syst. Evol. Microbiol.">
        <title>The Global Catalogue of Microorganisms (GCM) 10K type strain sequencing project: providing services to taxonomists for standard genome sequencing and annotation.</title>
        <authorList>
            <consortium name="The Broad Institute Genomics Platform"/>
            <consortium name="The Broad Institute Genome Sequencing Center for Infectious Disease"/>
            <person name="Wu L."/>
            <person name="Ma J."/>
        </authorList>
    </citation>
    <scope>NUCLEOTIDE SEQUENCE [LARGE SCALE GENOMIC DNA]</scope>
    <source>
        <strain evidence="9">JCM 14234</strain>
    </source>
</reference>
<comment type="caution">
    <text evidence="8">The sequence shown here is derived from an EMBL/GenBank/DDBJ whole genome shotgun (WGS) entry which is preliminary data.</text>
</comment>
<gene>
    <name evidence="8" type="ORF">GCM10010528_21140</name>
</gene>
<dbReference type="InterPro" id="IPR008457">
    <property type="entry name" value="Cu-R_CopD_dom"/>
</dbReference>